<reference evidence="4" key="1">
    <citation type="submission" date="2025-08" db="UniProtKB">
        <authorList>
            <consortium name="RefSeq"/>
        </authorList>
    </citation>
    <scope>IDENTIFICATION</scope>
</reference>
<evidence type="ECO:0000256" key="2">
    <source>
        <dbReference type="SAM" id="MobiDB-lite"/>
    </source>
</evidence>
<accession>A0AB40CXW7</accession>
<proteinExistence type="inferred from homology"/>
<dbReference type="InterPro" id="IPR000529">
    <property type="entry name" value="Ribosomal_bS6"/>
</dbReference>
<dbReference type="Pfam" id="PF01250">
    <property type="entry name" value="Ribosomal_S6"/>
    <property type="match status" value="1"/>
</dbReference>
<dbReference type="SUPFAM" id="SSF54995">
    <property type="entry name" value="Ribosomal protein S6"/>
    <property type="match status" value="1"/>
</dbReference>
<name>A0AB40CXW7_DIOCR</name>
<dbReference type="InterPro" id="IPR035980">
    <property type="entry name" value="Ribosomal_bS6_sf"/>
</dbReference>
<dbReference type="AlphaFoldDB" id="A0AB40CXW7"/>
<dbReference type="PANTHER" id="PTHR21011">
    <property type="entry name" value="MITOCHONDRIAL 28S RIBOSOMAL PROTEIN S6"/>
    <property type="match status" value="1"/>
</dbReference>
<evidence type="ECO:0000313" key="3">
    <source>
        <dbReference type="Proteomes" id="UP001515500"/>
    </source>
</evidence>
<organism evidence="3 4">
    <name type="scientific">Dioscorea cayennensis subsp. rotundata</name>
    <name type="common">White Guinea yam</name>
    <name type="synonym">Dioscorea rotundata</name>
    <dbReference type="NCBI Taxonomy" id="55577"/>
    <lineage>
        <taxon>Eukaryota</taxon>
        <taxon>Viridiplantae</taxon>
        <taxon>Streptophyta</taxon>
        <taxon>Embryophyta</taxon>
        <taxon>Tracheophyta</taxon>
        <taxon>Spermatophyta</taxon>
        <taxon>Magnoliopsida</taxon>
        <taxon>Liliopsida</taxon>
        <taxon>Dioscoreales</taxon>
        <taxon>Dioscoreaceae</taxon>
        <taxon>Dioscorea</taxon>
    </lineage>
</organism>
<comment type="similarity">
    <text evidence="1">Belongs to the bacterial ribosomal protein bS6 family.</text>
</comment>
<dbReference type="CDD" id="cd15465">
    <property type="entry name" value="bS6_mito"/>
    <property type="match status" value="1"/>
</dbReference>
<keyword evidence="3" id="KW-1185">Reference proteome</keyword>
<dbReference type="GO" id="GO:0005840">
    <property type="term" value="C:ribosome"/>
    <property type="evidence" value="ECO:0007669"/>
    <property type="project" value="InterPro"/>
</dbReference>
<evidence type="ECO:0000313" key="4">
    <source>
        <dbReference type="RefSeq" id="XP_039142889.1"/>
    </source>
</evidence>
<dbReference type="GO" id="GO:0005737">
    <property type="term" value="C:cytoplasm"/>
    <property type="evidence" value="ECO:0007669"/>
    <property type="project" value="UniProtKB-ARBA"/>
</dbReference>
<protein>
    <submittedName>
        <fullName evidence="4">Uncharacterized protein LOC120280191</fullName>
    </submittedName>
</protein>
<dbReference type="GO" id="GO:0070181">
    <property type="term" value="F:small ribosomal subunit rRNA binding"/>
    <property type="evidence" value="ECO:0007669"/>
    <property type="project" value="TreeGrafter"/>
</dbReference>
<dbReference type="PANTHER" id="PTHR21011:SF1">
    <property type="entry name" value="SMALL RIBOSOMAL SUBUNIT PROTEIN BS6M"/>
    <property type="match status" value="1"/>
</dbReference>
<feature type="region of interest" description="Disordered" evidence="2">
    <location>
        <begin position="123"/>
        <end position="151"/>
    </location>
</feature>
<dbReference type="Gene3D" id="3.30.70.60">
    <property type="match status" value="1"/>
</dbReference>
<dbReference type="GO" id="GO:0006412">
    <property type="term" value="P:translation"/>
    <property type="evidence" value="ECO:0007669"/>
    <property type="project" value="InterPro"/>
</dbReference>
<dbReference type="RefSeq" id="XP_039142889.1">
    <property type="nucleotide sequence ID" value="XM_039286955.1"/>
</dbReference>
<dbReference type="GeneID" id="120280191"/>
<evidence type="ECO:0000256" key="1">
    <source>
        <dbReference type="ARBA" id="ARBA00009512"/>
    </source>
</evidence>
<dbReference type="GO" id="GO:0003735">
    <property type="term" value="F:structural constituent of ribosome"/>
    <property type="evidence" value="ECO:0007669"/>
    <property type="project" value="InterPro"/>
</dbReference>
<sequence>MPLYDCLLMMKQPLTRVAMEDLVGRVVRRVYQRNGVITDIKSFGTVKLGYGIKKLDGRHYEGQLMQMTFMVPPAFPKELHYLNKEDQLLRWLVVKHRNTGYGLEFVNEYDGKDEISLFRTGGLYSRKDDDEDDEDDDDDDEDNNEGDEGNN</sequence>
<dbReference type="FunFam" id="3.30.70.60:FF:000012">
    <property type="entry name" value="Translation elongation factor EF1B/ribosomal protein S6 family protein"/>
    <property type="match status" value="1"/>
</dbReference>
<feature type="compositionally biased region" description="Acidic residues" evidence="2">
    <location>
        <begin position="129"/>
        <end position="151"/>
    </location>
</feature>
<gene>
    <name evidence="4" type="primary">LOC120280191</name>
</gene>
<dbReference type="InterPro" id="IPR014717">
    <property type="entry name" value="Transl_elong_EF1B/ribsomal_bS6"/>
</dbReference>
<dbReference type="Proteomes" id="UP001515500">
    <property type="component" value="Chromosome 17"/>
</dbReference>